<comment type="caution">
    <text evidence="2">The sequence shown here is derived from an EMBL/GenBank/DDBJ whole genome shotgun (WGS) entry which is preliminary data.</text>
</comment>
<evidence type="ECO:0000256" key="1">
    <source>
        <dbReference type="SAM" id="MobiDB-lite"/>
    </source>
</evidence>
<protein>
    <submittedName>
        <fullName evidence="2">Uncharacterized protein</fullName>
    </submittedName>
</protein>
<dbReference type="EMBL" id="JAJSPL020000011">
    <property type="protein sequence ID" value="KAK7744109.1"/>
    <property type="molecule type" value="Genomic_DNA"/>
</dbReference>
<proteinExistence type="predicted"/>
<feature type="region of interest" description="Disordered" evidence="1">
    <location>
        <begin position="1"/>
        <end position="72"/>
    </location>
</feature>
<reference evidence="2 3" key="1">
    <citation type="journal article" date="2023" name="PLoS ONE">
        <title>Cytospora paraplurivora sp. nov. isolated from orchards with fruit tree decline syndrome in Ontario, Canada.</title>
        <authorList>
            <person name="Ilyukhin E."/>
            <person name="Nguyen H.D.T."/>
            <person name="Castle A.J."/>
            <person name="Ellouze W."/>
        </authorList>
    </citation>
    <scope>NUCLEOTIDE SEQUENCE [LARGE SCALE GENOMIC DNA]</scope>
    <source>
        <strain evidence="2 3">FDS-564</strain>
    </source>
</reference>
<dbReference type="Proteomes" id="UP001320245">
    <property type="component" value="Unassembled WGS sequence"/>
</dbReference>
<feature type="region of interest" description="Disordered" evidence="1">
    <location>
        <begin position="962"/>
        <end position="1018"/>
    </location>
</feature>
<name>A0AAN9YIF2_9PEZI</name>
<organism evidence="2 3">
    <name type="scientific">Cytospora paraplurivora</name>
    <dbReference type="NCBI Taxonomy" id="2898453"/>
    <lineage>
        <taxon>Eukaryota</taxon>
        <taxon>Fungi</taxon>
        <taxon>Dikarya</taxon>
        <taxon>Ascomycota</taxon>
        <taxon>Pezizomycotina</taxon>
        <taxon>Sordariomycetes</taxon>
        <taxon>Sordariomycetidae</taxon>
        <taxon>Diaporthales</taxon>
        <taxon>Cytosporaceae</taxon>
        <taxon>Cytospora</taxon>
    </lineage>
</organism>
<feature type="compositionally biased region" description="Polar residues" evidence="1">
    <location>
        <begin position="41"/>
        <end position="51"/>
    </location>
</feature>
<accession>A0AAN9YIF2</accession>
<feature type="compositionally biased region" description="Basic and acidic residues" evidence="1">
    <location>
        <begin position="962"/>
        <end position="973"/>
    </location>
</feature>
<gene>
    <name evidence="2" type="ORF">SLS53_003630</name>
</gene>
<evidence type="ECO:0000313" key="3">
    <source>
        <dbReference type="Proteomes" id="UP001320245"/>
    </source>
</evidence>
<dbReference type="AlphaFoldDB" id="A0AAN9YIF2"/>
<sequence length="1040" mass="119925">MTRPLARTMELQSERPPPTRFPSPQYDEQVDIDDDAEQSHDNAQPAHQATDGSIPPPMQPSQQDMERSHDWKGQRMPALGVRLSHVSNFLSDEDVDRDISWKEHLAEVEEYLLHIRTASEFSNIGPETRDMVDRLLEVVAAHKMFEEYHYKTFNSTKVITPDLINKPAPRLKYNPDLPIVLHGKGRPGANRRDEIMPDDFPDQPRVQARVNDMWLTAREARAGLTDQRRAWHQEALAQAEDDWWMLEADDTPPGDNLSVVENKTYEDIVAADGGRGFDGWVTTEPAPDGGDSLLRAIAGPAWLGNDAGSFARERGARRAGLQGALRQFSNVENQLASTPWRRLVLPPTAEELSLARKNAGAGPGRKWPLKALEPHKLRRTEGKDDPQGFTVAMAQFWRDQGDTLRRAREGYIQRFGGRGPRASLGAAPADGYVTPPKSIWGPYVWRAVDAETENHQDMLKQMRAVRKLFEREVKVAPRNLLTYMDTLYKLGYANRGLSGEVVVFDDPITKTAAVLDLDPRRDFSLEDGSLRDLDKMEIYWIRFLLNNSITTQMTQQIEPRTSLYMIFADRLNRIFNDISDPLFGSNETKVSIEDLLDHMHRTTDGPVKTVKFYAHDAQRWLERLAAQGRCRYVDDWRCYGWVQRPVPDCHPEYLIDWKVAGVTQNTPSSEIPEDMVFSPRLHDLRTWGDVIKDGQPPQSLNWNVANYLYCLAYRWGWYMDKLENPGYGREKWWKTRAALPIRNMQNTIDGIEERYQVLADWQQRDNSWDNNPLVSLVKRTLPEKRRDSTLDPEGSIKIIRDHIIDEAMRNDSMLWPARNAHNCNDINDEKVRPPLWDWAKVEVRGPVKKFFDLNRWPLQLQTEERQRDIKSDKDLSAQQLWNPITEDPTPWTYYRPKARPYVEEKVKYRSGHRIYPIGDTPQQKKVVENQLYARIGKAMGSLEDNYPRPSLFDKLSGSFRRGHDDEYNDHDRPGFTLPRVDPRAIPKSRNPQAESTRKRKADDDSYNGPRKATRLTRDDLPYYAGDLRHVDVTVGSELES</sequence>
<keyword evidence="3" id="KW-1185">Reference proteome</keyword>
<evidence type="ECO:0000313" key="2">
    <source>
        <dbReference type="EMBL" id="KAK7744109.1"/>
    </source>
</evidence>